<dbReference type="Gene3D" id="1.20.58.300">
    <property type="entry name" value="FlgN-like"/>
    <property type="match status" value="1"/>
</dbReference>
<sequence length="161" mass="17951">MAIADFCRILWRERELLELLLFKLEEEQLVLSSGRARWLAHATREVEAVLEQIRDSERVRTLETDVVAMELGLGPGPSLAAVARSAPEPWSEMLLSHREAFLTLTAEITELAQANRRLLHEGMVSLSEALASVEEPVATYGPDAHRSLPRQSAGRLVDEAL</sequence>
<dbReference type="EMBL" id="JBHRWW010000010">
    <property type="protein sequence ID" value="MFC3689485.1"/>
    <property type="molecule type" value="Genomic_DNA"/>
</dbReference>
<keyword evidence="2" id="KW-0969">Cilium</keyword>
<reference evidence="3" key="1">
    <citation type="journal article" date="2019" name="Int. J. Syst. Evol. Microbiol.">
        <title>The Global Catalogue of Microorganisms (GCM) 10K type strain sequencing project: providing services to taxonomists for standard genome sequencing and annotation.</title>
        <authorList>
            <consortium name="The Broad Institute Genomics Platform"/>
            <consortium name="The Broad Institute Genome Sequencing Center for Infectious Disease"/>
            <person name="Wu L."/>
            <person name="Ma J."/>
        </authorList>
    </citation>
    <scope>NUCLEOTIDE SEQUENCE [LARGE SCALE GENOMIC DNA]</scope>
    <source>
        <strain evidence="3">NCAIM B.02333</strain>
    </source>
</reference>
<keyword evidence="2" id="KW-0282">Flagellum</keyword>
<evidence type="ECO:0000313" key="2">
    <source>
        <dbReference type="EMBL" id="MFC3689485.1"/>
    </source>
</evidence>
<dbReference type="InterPro" id="IPR007809">
    <property type="entry name" value="FlgN-like"/>
</dbReference>
<evidence type="ECO:0000313" key="3">
    <source>
        <dbReference type="Proteomes" id="UP001595685"/>
    </source>
</evidence>
<comment type="caution">
    <text evidence="2">The sequence shown here is derived from an EMBL/GenBank/DDBJ whole genome shotgun (WGS) entry which is preliminary data.</text>
</comment>
<organism evidence="2 3">
    <name type="scientific">Aquipuribacter hungaricus</name>
    <dbReference type="NCBI Taxonomy" id="545624"/>
    <lineage>
        <taxon>Bacteria</taxon>
        <taxon>Bacillati</taxon>
        <taxon>Actinomycetota</taxon>
        <taxon>Actinomycetes</taxon>
        <taxon>Micrococcales</taxon>
        <taxon>Intrasporangiaceae</taxon>
        <taxon>Aquipuribacter</taxon>
    </lineage>
</organism>
<dbReference type="Proteomes" id="UP001595685">
    <property type="component" value="Unassembled WGS sequence"/>
</dbReference>
<proteinExistence type="predicted"/>
<accession>A0ABV7WJ09</accession>
<dbReference type="InterPro" id="IPR036679">
    <property type="entry name" value="FlgN-like_sf"/>
</dbReference>
<dbReference type="RefSeq" id="WP_340291769.1">
    <property type="nucleotide sequence ID" value="NZ_JBBEOI010000049.1"/>
</dbReference>
<evidence type="ECO:0000256" key="1">
    <source>
        <dbReference type="ARBA" id="ARBA00022795"/>
    </source>
</evidence>
<dbReference type="Pfam" id="PF05130">
    <property type="entry name" value="FlgN"/>
    <property type="match status" value="1"/>
</dbReference>
<keyword evidence="2" id="KW-0966">Cell projection</keyword>
<keyword evidence="3" id="KW-1185">Reference proteome</keyword>
<name>A0ABV7WJ09_9MICO</name>
<keyword evidence="1" id="KW-1005">Bacterial flagellum biogenesis</keyword>
<protein>
    <submittedName>
        <fullName evidence="2">Flagellar export chaperone FlgN</fullName>
    </submittedName>
</protein>
<gene>
    <name evidence="2" type="primary">flgN</name>
    <name evidence="2" type="ORF">ACFOLH_14130</name>
</gene>
<dbReference type="SUPFAM" id="SSF140566">
    <property type="entry name" value="FlgN-like"/>
    <property type="match status" value="1"/>
</dbReference>